<dbReference type="EMBL" id="VEPZ02000206">
    <property type="protein sequence ID" value="KAE8730479.1"/>
    <property type="molecule type" value="Genomic_DNA"/>
</dbReference>
<evidence type="ECO:0000256" key="1">
    <source>
        <dbReference type="ARBA" id="ARBA00012513"/>
    </source>
</evidence>
<feature type="transmembrane region" description="Helical" evidence="9">
    <location>
        <begin position="6"/>
        <end position="24"/>
    </location>
</feature>
<dbReference type="Pfam" id="PF07714">
    <property type="entry name" value="PK_Tyr_Ser-Thr"/>
    <property type="match status" value="1"/>
</dbReference>
<keyword evidence="9" id="KW-0472">Membrane</keyword>
<proteinExistence type="predicted"/>
<dbReference type="EC" id="2.7.11.1" evidence="1"/>
<protein>
    <recommendedName>
        <fullName evidence="1">non-specific serine/threonine protein kinase</fullName>
        <ecNumber evidence="1">2.7.11.1</ecNumber>
    </recommendedName>
</protein>
<dbReference type="PANTHER" id="PTHR27003">
    <property type="entry name" value="OS07G0166700 PROTEIN"/>
    <property type="match status" value="1"/>
</dbReference>
<evidence type="ECO:0000256" key="7">
    <source>
        <dbReference type="ARBA" id="ARBA00047899"/>
    </source>
</evidence>
<dbReference type="GO" id="GO:0009506">
    <property type="term" value="C:plasmodesma"/>
    <property type="evidence" value="ECO:0007669"/>
    <property type="project" value="TreeGrafter"/>
</dbReference>
<keyword evidence="4" id="KW-0547">Nucleotide-binding</keyword>
<keyword evidence="9" id="KW-0812">Transmembrane</keyword>
<keyword evidence="9" id="KW-1133">Transmembrane helix</keyword>
<comment type="caution">
    <text evidence="11">The sequence shown here is derived from an EMBL/GenBank/DDBJ whole genome shotgun (WGS) entry which is preliminary data.</text>
</comment>
<dbReference type="Gene3D" id="1.10.510.10">
    <property type="entry name" value="Transferase(Phosphotransferase) domain 1"/>
    <property type="match status" value="1"/>
</dbReference>
<dbReference type="InterPro" id="IPR045272">
    <property type="entry name" value="ANXUR1/2-like"/>
</dbReference>
<evidence type="ECO:0000256" key="9">
    <source>
        <dbReference type="SAM" id="Phobius"/>
    </source>
</evidence>
<dbReference type="InterPro" id="IPR021720">
    <property type="entry name" value="Malectin_dom"/>
</dbReference>
<evidence type="ECO:0000256" key="4">
    <source>
        <dbReference type="ARBA" id="ARBA00022741"/>
    </source>
</evidence>
<dbReference type="GO" id="GO:0004674">
    <property type="term" value="F:protein serine/threonine kinase activity"/>
    <property type="evidence" value="ECO:0007669"/>
    <property type="project" value="UniProtKB-KW"/>
</dbReference>
<keyword evidence="5" id="KW-0418">Kinase</keyword>
<dbReference type="SMART" id="SM00220">
    <property type="entry name" value="S_TKc"/>
    <property type="match status" value="1"/>
</dbReference>
<evidence type="ECO:0000256" key="3">
    <source>
        <dbReference type="ARBA" id="ARBA00022679"/>
    </source>
</evidence>
<dbReference type="FunFam" id="1.10.510.10:FF:001023">
    <property type="entry name" value="Os07g0541700 protein"/>
    <property type="match status" value="1"/>
</dbReference>
<organism evidence="11 12">
    <name type="scientific">Hibiscus syriacus</name>
    <name type="common">Rose of Sharon</name>
    <dbReference type="NCBI Taxonomy" id="106335"/>
    <lineage>
        <taxon>Eukaryota</taxon>
        <taxon>Viridiplantae</taxon>
        <taxon>Streptophyta</taxon>
        <taxon>Embryophyta</taxon>
        <taxon>Tracheophyta</taxon>
        <taxon>Spermatophyta</taxon>
        <taxon>Magnoliopsida</taxon>
        <taxon>eudicotyledons</taxon>
        <taxon>Gunneridae</taxon>
        <taxon>Pentapetalae</taxon>
        <taxon>rosids</taxon>
        <taxon>malvids</taxon>
        <taxon>Malvales</taxon>
        <taxon>Malvaceae</taxon>
        <taxon>Malvoideae</taxon>
        <taxon>Hibiscus</taxon>
    </lineage>
</organism>
<comment type="catalytic activity">
    <reaction evidence="7">
        <text>L-threonyl-[protein] + ATP = O-phospho-L-threonyl-[protein] + ADP + H(+)</text>
        <dbReference type="Rhea" id="RHEA:46608"/>
        <dbReference type="Rhea" id="RHEA-COMP:11060"/>
        <dbReference type="Rhea" id="RHEA-COMP:11605"/>
        <dbReference type="ChEBI" id="CHEBI:15378"/>
        <dbReference type="ChEBI" id="CHEBI:30013"/>
        <dbReference type="ChEBI" id="CHEBI:30616"/>
        <dbReference type="ChEBI" id="CHEBI:61977"/>
        <dbReference type="ChEBI" id="CHEBI:456216"/>
        <dbReference type="EC" id="2.7.11.1"/>
    </reaction>
</comment>
<keyword evidence="3" id="KW-0808">Transferase</keyword>
<feature type="domain" description="Protein kinase" evidence="10">
    <location>
        <begin position="128"/>
        <end position="431"/>
    </location>
</feature>
<dbReference type="Proteomes" id="UP000436088">
    <property type="component" value="Unassembled WGS sequence"/>
</dbReference>
<evidence type="ECO:0000256" key="8">
    <source>
        <dbReference type="ARBA" id="ARBA00048679"/>
    </source>
</evidence>
<dbReference type="InterPro" id="IPR008271">
    <property type="entry name" value="Ser/Thr_kinase_AS"/>
</dbReference>
<evidence type="ECO:0000313" key="12">
    <source>
        <dbReference type="Proteomes" id="UP000436088"/>
    </source>
</evidence>
<dbReference type="Gene3D" id="2.60.120.430">
    <property type="entry name" value="Galactose-binding lectin"/>
    <property type="match status" value="1"/>
</dbReference>
<evidence type="ECO:0000256" key="6">
    <source>
        <dbReference type="ARBA" id="ARBA00022840"/>
    </source>
</evidence>
<reference evidence="11" key="1">
    <citation type="submission" date="2019-09" db="EMBL/GenBank/DDBJ databases">
        <title>Draft genome information of white flower Hibiscus syriacus.</title>
        <authorList>
            <person name="Kim Y.-M."/>
        </authorList>
    </citation>
    <scope>NUCLEOTIDE SEQUENCE [LARGE SCALE GENOMIC DNA]</scope>
    <source>
        <strain evidence="11">YM2019G1</strain>
    </source>
</reference>
<dbReference type="SUPFAM" id="SSF56112">
    <property type="entry name" value="Protein kinase-like (PK-like)"/>
    <property type="match status" value="1"/>
</dbReference>
<sequence length="431" mass="49398">MQISSLYYNLTWLFTVDPGFYYLVRLHFCETYLQYVNQRVFVIFINNHTAEEAMDVIGRSGGNGIPIYKDYVVWVPQSVNDLWVALHPQTSGKPQFCDALLNGLEIFKLNNWDCSLAALNPRPEMVPTMQKHSMKTGKFSKQKRVIVGATLSSIVSMVLILVFRLRKHLLSRTESLNRKEVSPIRCKHISLVDILTATNNFDDALIVGRGGFGNVYKGHLPGYCDENHEMILVYDYMVNGTLRDHLYNNDNIPLPWKHRLRICIGAARGLEYLHSGAVQRIIHRDVKTTNILLDETWEAKVSDFGLSKTGHVLMENVPITAMVKGTFGYMDPEYYRRLKLTEKSDVYSFGVVLFEVLCARPVVDTRLEEDQIGLAGWALKCVENETIEQIRPLPDVPTTNTCVSLKHLLKVSYLIRSTYNVLQNRYFPRKL</sequence>
<dbReference type="PANTHER" id="PTHR27003:SF312">
    <property type="entry name" value="RECEPTOR-LIKE PROTEIN KINASE FERONIA"/>
    <property type="match status" value="1"/>
</dbReference>
<dbReference type="PROSITE" id="PS00108">
    <property type="entry name" value="PROTEIN_KINASE_ST"/>
    <property type="match status" value="1"/>
</dbReference>
<gene>
    <name evidence="11" type="ORF">F3Y22_tig00002919pilonHSYRG00054</name>
</gene>
<evidence type="ECO:0000256" key="2">
    <source>
        <dbReference type="ARBA" id="ARBA00022527"/>
    </source>
</evidence>
<keyword evidence="12" id="KW-1185">Reference proteome</keyword>
<dbReference type="InterPro" id="IPR011009">
    <property type="entry name" value="Kinase-like_dom_sf"/>
</dbReference>
<dbReference type="Pfam" id="PF11721">
    <property type="entry name" value="Malectin"/>
    <property type="match status" value="1"/>
</dbReference>
<dbReference type="PROSITE" id="PS50011">
    <property type="entry name" value="PROTEIN_KINASE_DOM"/>
    <property type="match status" value="1"/>
</dbReference>
<dbReference type="InterPro" id="IPR001245">
    <property type="entry name" value="Ser-Thr/Tyr_kinase_cat_dom"/>
</dbReference>
<name>A0A6A3CTB1_HIBSY</name>
<accession>A0A6A3CTB1</accession>
<dbReference type="GO" id="GO:0005524">
    <property type="term" value="F:ATP binding"/>
    <property type="evidence" value="ECO:0007669"/>
    <property type="project" value="UniProtKB-KW"/>
</dbReference>
<dbReference type="GO" id="GO:0004714">
    <property type="term" value="F:transmembrane receptor protein tyrosine kinase activity"/>
    <property type="evidence" value="ECO:0007669"/>
    <property type="project" value="InterPro"/>
</dbReference>
<feature type="transmembrane region" description="Helical" evidence="9">
    <location>
        <begin position="145"/>
        <end position="165"/>
    </location>
</feature>
<evidence type="ECO:0000313" key="11">
    <source>
        <dbReference type="EMBL" id="KAE8730479.1"/>
    </source>
</evidence>
<comment type="catalytic activity">
    <reaction evidence="8">
        <text>L-seryl-[protein] + ATP = O-phospho-L-seryl-[protein] + ADP + H(+)</text>
        <dbReference type="Rhea" id="RHEA:17989"/>
        <dbReference type="Rhea" id="RHEA-COMP:9863"/>
        <dbReference type="Rhea" id="RHEA-COMP:11604"/>
        <dbReference type="ChEBI" id="CHEBI:15378"/>
        <dbReference type="ChEBI" id="CHEBI:29999"/>
        <dbReference type="ChEBI" id="CHEBI:30616"/>
        <dbReference type="ChEBI" id="CHEBI:83421"/>
        <dbReference type="ChEBI" id="CHEBI:456216"/>
        <dbReference type="EC" id="2.7.11.1"/>
    </reaction>
</comment>
<evidence type="ECO:0000256" key="5">
    <source>
        <dbReference type="ARBA" id="ARBA00022777"/>
    </source>
</evidence>
<evidence type="ECO:0000259" key="10">
    <source>
        <dbReference type="PROSITE" id="PS50011"/>
    </source>
</evidence>
<dbReference type="InterPro" id="IPR000719">
    <property type="entry name" value="Prot_kinase_dom"/>
</dbReference>
<keyword evidence="6" id="KW-0067">ATP-binding</keyword>
<keyword evidence="2" id="KW-0723">Serine/threonine-protein kinase</keyword>
<dbReference type="Gene3D" id="3.30.200.20">
    <property type="entry name" value="Phosphorylase Kinase, domain 1"/>
    <property type="match status" value="1"/>
</dbReference>
<dbReference type="GO" id="GO:0005886">
    <property type="term" value="C:plasma membrane"/>
    <property type="evidence" value="ECO:0007669"/>
    <property type="project" value="TreeGrafter"/>
</dbReference>
<dbReference type="AlphaFoldDB" id="A0A6A3CTB1"/>